<accession>A0A382WMP8</accession>
<reference evidence="1" key="1">
    <citation type="submission" date="2018-05" db="EMBL/GenBank/DDBJ databases">
        <authorList>
            <person name="Lanie J.A."/>
            <person name="Ng W.-L."/>
            <person name="Kazmierczak K.M."/>
            <person name="Andrzejewski T.M."/>
            <person name="Davidsen T.M."/>
            <person name="Wayne K.J."/>
            <person name="Tettelin H."/>
            <person name="Glass J.I."/>
            <person name="Rusch D."/>
            <person name="Podicherti R."/>
            <person name="Tsui H.-C.T."/>
            <person name="Winkler M.E."/>
        </authorList>
    </citation>
    <scope>NUCLEOTIDE SEQUENCE</scope>
</reference>
<sequence length="22" mass="2543">MKEANIRVEADRFRLPDGAAWP</sequence>
<dbReference type="EMBL" id="UINC01160629">
    <property type="protein sequence ID" value="SVD59388.1"/>
    <property type="molecule type" value="Genomic_DNA"/>
</dbReference>
<protein>
    <submittedName>
        <fullName evidence="1">Uncharacterized protein</fullName>
    </submittedName>
</protein>
<proteinExistence type="predicted"/>
<dbReference type="AlphaFoldDB" id="A0A382WMP8"/>
<evidence type="ECO:0000313" key="1">
    <source>
        <dbReference type="EMBL" id="SVD59388.1"/>
    </source>
</evidence>
<gene>
    <name evidence="1" type="ORF">METZ01_LOCUS412242</name>
</gene>
<name>A0A382WMP8_9ZZZZ</name>
<organism evidence="1">
    <name type="scientific">marine metagenome</name>
    <dbReference type="NCBI Taxonomy" id="408172"/>
    <lineage>
        <taxon>unclassified sequences</taxon>
        <taxon>metagenomes</taxon>
        <taxon>ecological metagenomes</taxon>
    </lineage>
</organism>